<dbReference type="EMBL" id="CH940661">
    <property type="protein sequence ID" value="KRF85520.1"/>
    <property type="molecule type" value="Genomic_DNA"/>
</dbReference>
<feature type="compositionally biased region" description="Low complexity" evidence="1">
    <location>
        <begin position="30"/>
        <end position="39"/>
    </location>
</feature>
<organism evidence="2 3">
    <name type="scientific">Drosophila virilis</name>
    <name type="common">Fruit fly</name>
    <dbReference type="NCBI Taxonomy" id="7244"/>
    <lineage>
        <taxon>Eukaryota</taxon>
        <taxon>Metazoa</taxon>
        <taxon>Ecdysozoa</taxon>
        <taxon>Arthropoda</taxon>
        <taxon>Hexapoda</taxon>
        <taxon>Insecta</taxon>
        <taxon>Pterygota</taxon>
        <taxon>Neoptera</taxon>
        <taxon>Endopterygota</taxon>
        <taxon>Diptera</taxon>
        <taxon>Brachycera</taxon>
        <taxon>Muscomorpha</taxon>
        <taxon>Ephydroidea</taxon>
        <taxon>Drosophilidae</taxon>
        <taxon>Drosophila</taxon>
    </lineage>
</organism>
<proteinExistence type="predicted"/>
<dbReference type="InParanoid" id="A0A0Q9WYK1"/>
<feature type="region of interest" description="Disordered" evidence="1">
    <location>
        <begin position="29"/>
        <end position="63"/>
    </location>
</feature>
<name>A0A0Q9WYK1_DROVI</name>
<reference evidence="2 3" key="1">
    <citation type="journal article" date="2007" name="Nature">
        <title>Evolution of genes and genomes on the Drosophila phylogeny.</title>
        <authorList>
            <consortium name="Drosophila 12 Genomes Consortium"/>
            <person name="Clark A.G."/>
            <person name="Eisen M.B."/>
            <person name="Smith D.R."/>
            <person name="Bergman C.M."/>
            <person name="Oliver B."/>
            <person name="Markow T.A."/>
            <person name="Kaufman T.C."/>
            <person name="Kellis M."/>
            <person name="Gelbart W."/>
            <person name="Iyer V.N."/>
            <person name="Pollard D.A."/>
            <person name="Sackton T.B."/>
            <person name="Larracuente A.M."/>
            <person name="Singh N.D."/>
            <person name="Abad J.P."/>
            <person name="Abt D.N."/>
            <person name="Adryan B."/>
            <person name="Aguade M."/>
            <person name="Akashi H."/>
            <person name="Anderson W.W."/>
            <person name="Aquadro C.F."/>
            <person name="Ardell D.H."/>
            <person name="Arguello R."/>
            <person name="Artieri C.G."/>
            <person name="Barbash D.A."/>
            <person name="Barker D."/>
            <person name="Barsanti P."/>
            <person name="Batterham P."/>
            <person name="Batzoglou S."/>
            <person name="Begun D."/>
            <person name="Bhutkar A."/>
            <person name="Blanco E."/>
            <person name="Bosak S.A."/>
            <person name="Bradley R.K."/>
            <person name="Brand A.D."/>
            <person name="Brent M.R."/>
            <person name="Brooks A.N."/>
            <person name="Brown R.H."/>
            <person name="Butlin R.K."/>
            <person name="Caggese C."/>
            <person name="Calvi B.R."/>
            <person name="Bernardo de Carvalho A."/>
            <person name="Caspi A."/>
            <person name="Castrezana S."/>
            <person name="Celniker S.E."/>
            <person name="Chang J.L."/>
            <person name="Chapple C."/>
            <person name="Chatterji S."/>
            <person name="Chinwalla A."/>
            <person name="Civetta A."/>
            <person name="Clifton S.W."/>
            <person name="Comeron J.M."/>
            <person name="Costello J.C."/>
            <person name="Coyne J.A."/>
            <person name="Daub J."/>
            <person name="David R.G."/>
            <person name="Delcher A.L."/>
            <person name="Delehaunty K."/>
            <person name="Do C.B."/>
            <person name="Ebling H."/>
            <person name="Edwards K."/>
            <person name="Eickbush T."/>
            <person name="Evans J.D."/>
            <person name="Filipski A."/>
            <person name="Findeiss S."/>
            <person name="Freyhult E."/>
            <person name="Fulton L."/>
            <person name="Fulton R."/>
            <person name="Garcia A.C."/>
            <person name="Gardiner A."/>
            <person name="Garfield D.A."/>
            <person name="Garvin B.E."/>
            <person name="Gibson G."/>
            <person name="Gilbert D."/>
            <person name="Gnerre S."/>
            <person name="Godfrey J."/>
            <person name="Good R."/>
            <person name="Gotea V."/>
            <person name="Gravely B."/>
            <person name="Greenberg A.J."/>
            <person name="Griffiths-Jones S."/>
            <person name="Gross S."/>
            <person name="Guigo R."/>
            <person name="Gustafson E.A."/>
            <person name="Haerty W."/>
            <person name="Hahn M.W."/>
            <person name="Halligan D.L."/>
            <person name="Halpern A.L."/>
            <person name="Halter G.M."/>
            <person name="Han M.V."/>
            <person name="Heger A."/>
            <person name="Hillier L."/>
            <person name="Hinrichs A.S."/>
            <person name="Holmes I."/>
            <person name="Hoskins R.A."/>
            <person name="Hubisz M.J."/>
            <person name="Hultmark D."/>
            <person name="Huntley M.A."/>
            <person name="Jaffe D.B."/>
            <person name="Jagadeeshan S."/>
            <person name="Jeck W.R."/>
            <person name="Johnson J."/>
            <person name="Jones C.D."/>
            <person name="Jordan W.C."/>
            <person name="Karpen G.H."/>
            <person name="Kataoka E."/>
            <person name="Keightley P.D."/>
            <person name="Kheradpour P."/>
            <person name="Kirkness E.F."/>
            <person name="Koerich L.B."/>
            <person name="Kristiansen K."/>
            <person name="Kudrna D."/>
            <person name="Kulathinal R.J."/>
            <person name="Kumar S."/>
            <person name="Kwok R."/>
            <person name="Lander E."/>
            <person name="Langley C.H."/>
            <person name="Lapoint R."/>
            <person name="Lazzaro B.P."/>
            <person name="Lee S.J."/>
            <person name="Levesque L."/>
            <person name="Li R."/>
            <person name="Lin C.F."/>
            <person name="Lin M.F."/>
            <person name="Lindblad-Toh K."/>
            <person name="Llopart A."/>
            <person name="Long M."/>
            <person name="Low L."/>
            <person name="Lozovsky E."/>
            <person name="Lu J."/>
            <person name="Luo M."/>
            <person name="Machado C.A."/>
            <person name="Makalowski W."/>
            <person name="Marzo M."/>
            <person name="Matsuda M."/>
            <person name="Matzkin L."/>
            <person name="McAllister B."/>
            <person name="McBride C.S."/>
            <person name="McKernan B."/>
            <person name="McKernan K."/>
            <person name="Mendez-Lago M."/>
            <person name="Minx P."/>
            <person name="Mollenhauer M.U."/>
            <person name="Montooth K."/>
            <person name="Mount S.M."/>
            <person name="Mu X."/>
            <person name="Myers E."/>
            <person name="Negre B."/>
            <person name="Newfeld S."/>
            <person name="Nielsen R."/>
            <person name="Noor M.A."/>
            <person name="O'Grady P."/>
            <person name="Pachter L."/>
            <person name="Papaceit M."/>
            <person name="Parisi M.J."/>
            <person name="Parisi M."/>
            <person name="Parts L."/>
            <person name="Pedersen J.S."/>
            <person name="Pesole G."/>
            <person name="Phillippy A.M."/>
            <person name="Ponting C.P."/>
            <person name="Pop M."/>
            <person name="Porcelli D."/>
            <person name="Powell J.R."/>
            <person name="Prohaska S."/>
            <person name="Pruitt K."/>
            <person name="Puig M."/>
            <person name="Quesneville H."/>
            <person name="Ram K.R."/>
            <person name="Rand D."/>
            <person name="Rasmussen M.D."/>
            <person name="Reed L.K."/>
            <person name="Reenan R."/>
            <person name="Reily A."/>
            <person name="Remington K.A."/>
            <person name="Rieger T.T."/>
            <person name="Ritchie M.G."/>
            <person name="Robin C."/>
            <person name="Rogers Y.H."/>
            <person name="Rohde C."/>
            <person name="Rozas J."/>
            <person name="Rubenfield M.J."/>
            <person name="Ruiz A."/>
            <person name="Russo S."/>
            <person name="Salzberg S.L."/>
            <person name="Sanchez-Gracia A."/>
            <person name="Saranga D.J."/>
            <person name="Sato H."/>
            <person name="Schaeffer S.W."/>
            <person name="Schatz M.C."/>
            <person name="Schlenke T."/>
            <person name="Schwartz R."/>
            <person name="Segarra C."/>
            <person name="Singh R.S."/>
            <person name="Sirot L."/>
            <person name="Sirota M."/>
            <person name="Sisneros N.B."/>
            <person name="Smith C.D."/>
            <person name="Smith T.F."/>
            <person name="Spieth J."/>
            <person name="Stage D.E."/>
            <person name="Stark A."/>
            <person name="Stephan W."/>
            <person name="Strausberg R.L."/>
            <person name="Strempel S."/>
            <person name="Sturgill D."/>
            <person name="Sutton G."/>
            <person name="Sutton G.G."/>
            <person name="Tao W."/>
            <person name="Teichmann S."/>
            <person name="Tobari Y.N."/>
            <person name="Tomimura Y."/>
            <person name="Tsolas J.M."/>
            <person name="Valente V.L."/>
            <person name="Venter E."/>
            <person name="Venter J.C."/>
            <person name="Vicario S."/>
            <person name="Vieira F.G."/>
            <person name="Vilella A.J."/>
            <person name="Villasante A."/>
            <person name="Walenz B."/>
            <person name="Wang J."/>
            <person name="Wasserman M."/>
            <person name="Watts T."/>
            <person name="Wilson D."/>
            <person name="Wilson R.K."/>
            <person name="Wing R.A."/>
            <person name="Wolfner M.F."/>
            <person name="Wong A."/>
            <person name="Wong G.K."/>
            <person name="Wu C.I."/>
            <person name="Wu G."/>
            <person name="Yamamoto D."/>
            <person name="Yang H.P."/>
            <person name="Yang S.P."/>
            <person name="Yorke J.A."/>
            <person name="Yoshida K."/>
            <person name="Zdobnov E."/>
            <person name="Zhang P."/>
            <person name="Zhang Y."/>
            <person name="Zimin A.V."/>
            <person name="Baldwin J."/>
            <person name="Abdouelleil A."/>
            <person name="Abdulkadir J."/>
            <person name="Abebe A."/>
            <person name="Abera B."/>
            <person name="Abreu J."/>
            <person name="Acer S.C."/>
            <person name="Aftuck L."/>
            <person name="Alexander A."/>
            <person name="An P."/>
            <person name="Anderson E."/>
            <person name="Anderson S."/>
            <person name="Arachi H."/>
            <person name="Azer M."/>
            <person name="Bachantsang P."/>
            <person name="Barry A."/>
            <person name="Bayul T."/>
            <person name="Berlin A."/>
            <person name="Bessette D."/>
            <person name="Bloom T."/>
            <person name="Blye J."/>
            <person name="Boguslavskiy L."/>
            <person name="Bonnet C."/>
            <person name="Boukhgalter B."/>
            <person name="Bourzgui I."/>
            <person name="Brown A."/>
            <person name="Cahill P."/>
            <person name="Channer S."/>
            <person name="Cheshatsang Y."/>
            <person name="Chuda L."/>
            <person name="Citroen M."/>
            <person name="Collymore A."/>
            <person name="Cooke P."/>
            <person name="Costello M."/>
            <person name="D'Aco K."/>
            <person name="Daza R."/>
            <person name="De Haan G."/>
            <person name="DeGray S."/>
            <person name="DeMaso C."/>
            <person name="Dhargay N."/>
            <person name="Dooley K."/>
            <person name="Dooley E."/>
            <person name="Doricent M."/>
            <person name="Dorje P."/>
            <person name="Dorjee K."/>
            <person name="Dupes A."/>
            <person name="Elong R."/>
            <person name="Falk J."/>
            <person name="Farina A."/>
            <person name="Faro S."/>
            <person name="Ferguson D."/>
            <person name="Fisher S."/>
            <person name="Foley C.D."/>
            <person name="Franke A."/>
            <person name="Friedrich D."/>
            <person name="Gadbois L."/>
            <person name="Gearin G."/>
            <person name="Gearin C.R."/>
            <person name="Giannoukos G."/>
            <person name="Goode T."/>
            <person name="Graham J."/>
            <person name="Grandbois E."/>
            <person name="Grewal S."/>
            <person name="Gyaltsen K."/>
            <person name="Hafez N."/>
            <person name="Hagos B."/>
            <person name="Hall J."/>
            <person name="Henson C."/>
            <person name="Hollinger A."/>
            <person name="Honan T."/>
            <person name="Huard M.D."/>
            <person name="Hughes L."/>
            <person name="Hurhula B."/>
            <person name="Husby M.E."/>
            <person name="Kamat A."/>
            <person name="Kanga B."/>
            <person name="Kashin S."/>
            <person name="Khazanovich D."/>
            <person name="Kisner P."/>
            <person name="Lance K."/>
            <person name="Lara M."/>
            <person name="Lee W."/>
            <person name="Lennon N."/>
            <person name="Letendre F."/>
            <person name="LeVine R."/>
            <person name="Lipovsky A."/>
            <person name="Liu X."/>
            <person name="Liu J."/>
            <person name="Liu S."/>
            <person name="Lokyitsang T."/>
            <person name="Lokyitsang Y."/>
            <person name="Lubonja R."/>
            <person name="Lui A."/>
            <person name="MacDonald P."/>
            <person name="Magnisalis V."/>
            <person name="Maru K."/>
            <person name="Matthews C."/>
            <person name="McCusker W."/>
            <person name="McDonough S."/>
            <person name="Mehta T."/>
            <person name="Meldrim J."/>
            <person name="Meneus L."/>
            <person name="Mihai O."/>
            <person name="Mihalev A."/>
            <person name="Mihova T."/>
            <person name="Mittelman R."/>
            <person name="Mlenga V."/>
            <person name="Montmayeur A."/>
            <person name="Mulrain L."/>
            <person name="Navidi A."/>
            <person name="Naylor J."/>
            <person name="Negash T."/>
            <person name="Nguyen T."/>
            <person name="Nguyen N."/>
            <person name="Nicol R."/>
            <person name="Norbu C."/>
            <person name="Norbu N."/>
            <person name="Novod N."/>
            <person name="O'Neill B."/>
            <person name="Osman S."/>
            <person name="Markiewicz E."/>
            <person name="Oyono O.L."/>
            <person name="Patti C."/>
            <person name="Phunkhang P."/>
            <person name="Pierre F."/>
            <person name="Priest M."/>
            <person name="Raghuraman S."/>
            <person name="Rege F."/>
            <person name="Reyes R."/>
            <person name="Rise C."/>
            <person name="Rogov P."/>
            <person name="Ross K."/>
            <person name="Ryan E."/>
            <person name="Settipalli S."/>
            <person name="Shea T."/>
            <person name="Sherpa N."/>
            <person name="Shi L."/>
            <person name="Shih D."/>
            <person name="Sparrow T."/>
            <person name="Spaulding J."/>
            <person name="Stalker J."/>
            <person name="Stange-Thomann N."/>
            <person name="Stavropoulos S."/>
            <person name="Stone C."/>
            <person name="Strader C."/>
            <person name="Tesfaye S."/>
            <person name="Thomson T."/>
            <person name="Thoulutsang Y."/>
            <person name="Thoulutsang D."/>
            <person name="Topham K."/>
            <person name="Topping I."/>
            <person name="Tsamla T."/>
            <person name="Vassiliev H."/>
            <person name="Vo A."/>
            <person name="Wangchuk T."/>
            <person name="Wangdi T."/>
            <person name="Weiand M."/>
            <person name="Wilkinson J."/>
            <person name="Wilson A."/>
            <person name="Yadav S."/>
            <person name="Young G."/>
            <person name="Yu Q."/>
            <person name="Zembek L."/>
            <person name="Zhong D."/>
            <person name="Zimmer A."/>
            <person name="Zwirko Z."/>
            <person name="Jaffe D.B."/>
            <person name="Alvarez P."/>
            <person name="Brockman W."/>
            <person name="Butler J."/>
            <person name="Chin C."/>
            <person name="Gnerre S."/>
            <person name="Grabherr M."/>
            <person name="Kleber M."/>
            <person name="Mauceli E."/>
            <person name="MacCallum I."/>
        </authorList>
    </citation>
    <scope>NUCLEOTIDE SEQUENCE [LARGE SCALE GENOMIC DNA]</scope>
    <source>
        <strain evidence="3">Tucson 15010-1051.87</strain>
    </source>
</reference>
<evidence type="ECO:0000313" key="2">
    <source>
        <dbReference type="EMBL" id="KRF85520.1"/>
    </source>
</evidence>
<evidence type="ECO:0000313" key="3">
    <source>
        <dbReference type="Proteomes" id="UP000008792"/>
    </source>
</evidence>
<dbReference type="Proteomes" id="UP000008792">
    <property type="component" value="Unassembled WGS sequence"/>
</dbReference>
<dbReference type="AlphaFoldDB" id="A0A0Q9WYK1"/>
<accession>A0A0Q9WYK1</accession>
<keyword evidence="3" id="KW-1185">Reference proteome</keyword>
<gene>
    <name evidence="2" type="primary">Dvir\GJ25657</name>
    <name evidence="2" type="ORF">Dvir_GJ25657</name>
</gene>
<sequence length="63" mass="7336">MRPQSKHVSNAQPYVDAPDWNEYLKILSPTQTQQQQQQKQKQRHMTVESVGLTENMERNILAG</sequence>
<protein>
    <submittedName>
        <fullName evidence="2">Uncharacterized protein</fullName>
    </submittedName>
</protein>
<evidence type="ECO:0000256" key="1">
    <source>
        <dbReference type="SAM" id="MobiDB-lite"/>
    </source>
</evidence>